<reference evidence="1" key="1">
    <citation type="submission" date="2021-06" db="EMBL/GenBank/DDBJ databases">
        <authorList>
            <person name="Kallberg Y."/>
            <person name="Tangrot J."/>
            <person name="Rosling A."/>
        </authorList>
    </citation>
    <scope>NUCLEOTIDE SEQUENCE</scope>
    <source>
        <strain evidence="1">IL203A</strain>
    </source>
</reference>
<gene>
    <name evidence="1" type="ORF">DHETER_LOCUS1843</name>
</gene>
<evidence type="ECO:0000313" key="1">
    <source>
        <dbReference type="EMBL" id="CAG8474077.1"/>
    </source>
</evidence>
<name>A0ACA9KIX4_9GLOM</name>
<accession>A0ACA9KIX4</accession>
<organism evidence="1 2">
    <name type="scientific">Dentiscutata heterogama</name>
    <dbReference type="NCBI Taxonomy" id="1316150"/>
    <lineage>
        <taxon>Eukaryota</taxon>
        <taxon>Fungi</taxon>
        <taxon>Fungi incertae sedis</taxon>
        <taxon>Mucoromycota</taxon>
        <taxon>Glomeromycotina</taxon>
        <taxon>Glomeromycetes</taxon>
        <taxon>Diversisporales</taxon>
        <taxon>Gigasporaceae</taxon>
        <taxon>Dentiscutata</taxon>
    </lineage>
</organism>
<keyword evidence="2" id="KW-1185">Reference proteome</keyword>
<sequence length="177" mass="19853">MPQAVVTKLINNVLCGNSIEEDAKLAVIRSTTQFISHLTSTANKIARNKNHKNIQPDDVFKAIEECEFDEFLPKLKDELNAYVEIKRSAKAKQNEEENVTGGPPSSSIVTDLPSDSGVKAILLQSDLQNSGRYLGRLGFRRIPIDSDQKFWIVLYGEHHLKIHNSFISSDNNTRFIG</sequence>
<comment type="caution">
    <text evidence="1">The sequence shown here is derived from an EMBL/GenBank/DDBJ whole genome shotgun (WGS) entry which is preliminary data.</text>
</comment>
<dbReference type="EMBL" id="CAJVPU010001200">
    <property type="protein sequence ID" value="CAG8474077.1"/>
    <property type="molecule type" value="Genomic_DNA"/>
</dbReference>
<proteinExistence type="predicted"/>
<evidence type="ECO:0000313" key="2">
    <source>
        <dbReference type="Proteomes" id="UP000789702"/>
    </source>
</evidence>
<protein>
    <submittedName>
        <fullName evidence="1">13876_t:CDS:1</fullName>
    </submittedName>
</protein>
<dbReference type="Proteomes" id="UP000789702">
    <property type="component" value="Unassembled WGS sequence"/>
</dbReference>